<evidence type="ECO:0000256" key="4">
    <source>
        <dbReference type="PROSITE-ProRule" id="PRU00134"/>
    </source>
</evidence>
<dbReference type="EMBL" id="JAACJK010000057">
    <property type="protein sequence ID" value="KAF5336902.1"/>
    <property type="molecule type" value="Genomic_DNA"/>
</dbReference>
<dbReference type="PROSITE" id="PS50865">
    <property type="entry name" value="ZF_MYND_2"/>
    <property type="match status" value="1"/>
</dbReference>
<accession>A0A8H5C807</accession>
<protein>
    <recommendedName>
        <fullName evidence="5">MYND-type domain-containing protein</fullName>
    </recommendedName>
</protein>
<dbReference type="Gene3D" id="6.10.140.2220">
    <property type="match status" value="1"/>
</dbReference>
<evidence type="ECO:0000259" key="5">
    <source>
        <dbReference type="PROSITE" id="PS50865"/>
    </source>
</evidence>
<gene>
    <name evidence="6" type="ORF">D9611_003045</name>
</gene>
<dbReference type="GO" id="GO:0008270">
    <property type="term" value="F:zinc ion binding"/>
    <property type="evidence" value="ECO:0007669"/>
    <property type="project" value="UniProtKB-KW"/>
</dbReference>
<keyword evidence="7" id="KW-1185">Reference proteome</keyword>
<dbReference type="OrthoDB" id="3270372at2759"/>
<sequence length="506" mass="56028">MAMTTSGRLPIEAVLSLEAAVDLLTTSMSSPFTTPICASRMHMAAKRIEHALQTNAPTTTAAVKFSKSFPRLLRAGIRFLTYRQTQEAHDIMTLRLACCRCEKLVHGKGPEAAEQMRKLHDVEMGNLPDMFKPLNGIVFLHSTVNTVVVLIHTALSGSTKHKFRTPVPGKDKRDQPWPLSGEDLLPNGLPDSVHGLELWSSWEDAGGSIIFALATALAGFYQPFAQALLQPPDYTFAISRPLKHLTSAMEYYDSHSSSNPLVSTVSEFEDPIKHIFDYFQMLVVQDPAEAYHSMIIAKISEMSPVFTRLSAILSSLPASVGPQARDQWNDILIGMQLLINIGNKTFGQLDTDTAKLAKAMADPVRDGLSEMVVARKGGCANLRCPKKMDGVYSRLCAKCDLMRYCGPECQKEAWKSLMFPHKTLCAKIHTFKRSLTKQSWSLLWNEEKVDMDAFLAMRTTSGKPVDAKLVGEIGTILSEMKALKTLYGQIGMGVSEYDFLTKMRSS</sequence>
<organism evidence="6 7">
    <name type="scientific">Ephemerocybe angulata</name>
    <dbReference type="NCBI Taxonomy" id="980116"/>
    <lineage>
        <taxon>Eukaryota</taxon>
        <taxon>Fungi</taxon>
        <taxon>Dikarya</taxon>
        <taxon>Basidiomycota</taxon>
        <taxon>Agaricomycotina</taxon>
        <taxon>Agaricomycetes</taxon>
        <taxon>Agaricomycetidae</taxon>
        <taxon>Agaricales</taxon>
        <taxon>Agaricineae</taxon>
        <taxon>Psathyrellaceae</taxon>
        <taxon>Ephemerocybe</taxon>
    </lineage>
</organism>
<keyword evidence="3" id="KW-0862">Zinc</keyword>
<keyword evidence="2 4" id="KW-0863">Zinc-finger</keyword>
<evidence type="ECO:0000256" key="2">
    <source>
        <dbReference type="ARBA" id="ARBA00022771"/>
    </source>
</evidence>
<dbReference type="AlphaFoldDB" id="A0A8H5C807"/>
<feature type="domain" description="MYND-type" evidence="5">
    <location>
        <begin position="381"/>
        <end position="425"/>
    </location>
</feature>
<evidence type="ECO:0000256" key="3">
    <source>
        <dbReference type="ARBA" id="ARBA00022833"/>
    </source>
</evidence>
<evidence type="ECO:0000256" key="1">
    <source>
        <dbReference type="ARBA" id="ARBA00022723"/>
    </source>
</evidence>
<comment type="caution">
    <text evidence="6">The sequence shown here is derived from an EMBL/GenBank/DDBJ whole genome shotgun (WGS) entry which is preliminary data.</text>
</comment>
<keyword evidence="1" id="KW-0479">Metal-binding</keyword>
<proteinExistence type="predicted"/>
<dbReference type="InterPro" id="IPR002893">
    <property type="entry name" value="Znf_MYND"/>
</dbReference>
<dbReference type="Proteomes" id="UP000541558">
    <property type="component" value="Unassembled WGS sequence"/>
</dbReference>
<name>A0A8H5C807_9AGAR</name>
<evidence type="ECO:0000313" key="6">
    <source>
        <dbReference type="EMBL" id="KAF5336902.1"/>
    </source>
</evidence>
<dbReference type="SUPFAM" id="SSF144232">
    <property type="entry name" value="HIT/MYND zinc finger-like"/>
    <property type="match status" value="1"/>
</dbReference>
<evidence type="ECO:0000313" key="7">
    <source>
        <dbReference type="Proteomes" id="UP000541558"/>
    </source>
</evidence>
<reference evidence="6 7" key="1">
    <citation type="journal article" date="2020" name="ISME J.">
        <title>Uncovering the hidden diversity of litter-decomposition mechanisms in mushroom-forming fungi.</title>
        <authorList>
            <person name="Floudas D."/>
            <person name="Bentzer J."/>
            <person name="Ahren D."/>
            <person name="Johansson T."/>
            <person name="Persson P."/>
            <person name="Tunlid A."/>
        </authorList>
    </citation>
    <scope>NUCLEOTIDE SEQUENCE [LARGE SCALE GENOMIC DNA]</scope>
    <source>
        <strain evidence="6 7">CBS 175.51</strain>
    </source>
</reference>